<reference evidence="1 2" key="1">
    <citation type="journal article" date="2016" name="Nat. Commun.">
        <title>Thousands of microbial genomes shed light on interconnected biogeochemical processes in an aquifer system.</title>
        <authorList>
            <person name="Anantharaman K."/>
            <person name="Brown C.T."/>
            <person name="Hug L.A."/>
            <person name="Sharon I."/>
            <person name="Castelle C.J."/>
            <person name="Probst A.J."/>
            <person name="Thomas B.C."/>
            <person name="Singh A."/>
            <person name="Wilkins M.J."/>
            <person name="Karaoz U."/>
            <person name="Brodie E.L."/>
            <person name="Williams K.H."/>
            <person name="Hubbard S.S."/>
            <person name="Banfield J.F."/>
        </authorList>
    </citation>
    <scope>NUCLEOTIDE SEQUENCE [LARGE SCALE GENOMIC DNA]</scope>
</reference>
<comment type="caution">
    <text evidence="1">The sequence shown here is derived from an EMBL/GenBank/DDBJ whole genome shotgun (WGS) entry which is preliminary data.</text>
</comment>
<proteinExistence type="predicted"/>
<evidence type="ECO:0000313" key="1">
    <source>
        <dbReference type="EMBL" id="OGY42023.1"/>
    </source>
</evidence>
<gene>
    <name evidence="1" type="ORF">A2Y67_02990</name>
</gene>
<protein>
    <submittedName>
        <fullName evidence="1">Uncharacterized protein</fullName>
    </submittedName>
</protein>
<evidence type="ECO:0000313" key="2">
    <source>
        <dbReference type="Proteomes" id="UP000176260"/>
    </source>
</evidence>
<dbReference type="Proteomes" id="UP000176260">
    <property type="component" value="Unassembled WGS sequence"/>
</dbReference>
<name>A0A1G1XPL0_9BACT</name>
<organism evidence="1 2">
    <name type="scientific">Candidatus Buchananbacteria bacterium RBG_13_39_9</name>
    <dbReference type="NCBI Taxonomy" id="1797531"/>
    <lineage>
        <taxon>Bacteria</taxon>
        <taxon>Candidatus Buchananiibacteriota</taxon>
    </lineage>
</organism>
<sequence length="104" mass="11847">MSERKYPGKKDGHCLGCHSRIDDNGDCLCGFNHYEQKPITDQTKIFFNTPTAPPEYPGQENGYCLACQYPITPDGICQCGWNHRTKKRVTHHAQIIPPEDLNKK</sequence>
<dbReference type="EMBL" id="MHIA01000019">
    <property type="protein sequence ID" value="OGY42023.1"/>
    <property type="molecule type" value="Genomic_DNA"/>
</dbReference>
<dbReference type="AlphaFoldDB" id="A0A1G1XPL0"/>
<accession>A0A1G1XPL0</accession>